<dbReference type="SUPFAM" id="SSF56784">
    <property type="entry name" value="HAD-like"/>
    <property type="match status" value="1"/>
</dbReference>
<feature type="region of interest" description="Disordered" evidence="1">
    <location>
        <begin position="157"/>
        <end position="219"/>
    </location>
</feature>
<protein>
    <submittedName>
        <fullName evidence="3">NLI interacting factor-like phosphatase domain-containing protein</fullName>
    </submittedName>
</protein>
<feature type="region of interest" description="Disordered" evidence="1">
    <location>
        <begin position="306"/>
        <end position="344"/>
    </location>
</feature>
<gene>
    <name evidence="3" type="ORF">BN1205_094740</name>
</gene>
<dbReference type="Pfam" id="PF03031">
    <property type="entry name" value="NIF"/>
    <property type="match status" value="1"/>
</dbReference>
<dbReference type="InterPro" id="IPR011948">
    <property type="entry name" value="Dullard_phosphatase"/>
</dbReference>
<accession>A0A0F7V9D4</accession>
<dbReference type="GO" id="GO:0016791">
    <property type="term" value="F:phosphatase activity"/>
    <property type="evidence" value="ECO:0007669"/>
    <property type="project" value="InterPro"/>
</dbReference>
<sequence>MASLPSTGSDLSAVPEALRGMIVQTDPENGTESTANLANHFDAFEDTLSSNVFGDSRKGSLRSPCPPLPLLRHSLQTPQNGHLRSDPAQSTPVTQANLKNFRQSPAGSAPDRESLQLKSGRHAVIVRPECLQSTDESVGIAISSQSSSLKTRMKAEWVANSSESDEGSLAGNSEPNHTLYAQPVDGAHPGASSSRHSSGSRSASPLNMSANGDNAEDRSGAFCTPKSACTEDKADLDRIDCALEVVREYGLDLTAEEWHRQDNGDTSASKSLLPWERLDPRHSVIRLARNVTGYGFYFGATDSPYPAGSAEESPSGNAAPAEQRKVLSKEQPRDGDPDAHEEAGTWVGSYARRFRFHSVVRRNAENKPPNEVSVAVLHSASSEKTYTLCGCLRYATGWRKYGRQAHATGPGNRKELRPRQLRQLKCENAPPFLGPQREEHKSRTTLVLDLDETLVHSSFRPVPVSAFAITVEVEGKPHTIHVCKRPGVDRFLEVVSRLYEVVIFTASLQTYADPLIDLLDPKGLCPYRLFRSSCSHWKGLWIKDLENLGRDLRRVILVDNSPSAYLLQPWNALPIKSWFFNMADRELDDLTSILAVMATVEDVPAVLKETVGPSCRAKTVRRGGGRERRSRVVQVLPDLNDRFAVATAKLHDGRSRVLAQF</sequence>
<dbReference type="CDD" id="cd07521">
    <property type="entry name" value="HAD_FCP1-like"/>
    <property type="match status" value="1"/>
</dbReference>
<name>A0A0F7V9D4_TOXGV</name>
<dbReference type="InterPro" id="IPR004274">
    <property type="entry name" value="FCP1_dom"/>
</dbReference>
<dbReference type="InterPro" id="IPR023214">
    <property type="entry name" value="HAD_sf"/>
</dbReference>
<dbReference type="FunFam" id="3.40.50.1000:FF:000093">
    <property type="entry name" value="NLI interacting factor-like phosphatase family protein"/>
    <property type="match status" value="1"/>
</dbReference>
<feature type="compositionally biased region" description="Basic and acidic residues" evidence="1">
    <location>
        <begin position="322"/>
        <end position="343"/>
    </location>
</feature>
<feature type="region of interest" description="Disordered" evidence="1">
    <location>
        <begin position="101"/>
        <end position="120"/>
    </location>
</feature>
<dbReference type="EMBL" id="LN714501">
    <property type="protein sequence ID" value="CEL77363.1"/>
    <property type="molecule type" value="Genomic_DNA"/>
</dbReference>
<reference evidence="3" key="1">
    <citation type="journal article" date="2015" name="PLoS ONE">
        <title>Comprehensive Evaluation of Toxoplasma gondii VEG and Neospora caninum LIV Genomes with Tachyzoite Stage Transcriptome and Proteome Defines Novel Transcript Features.</title>
        <authorList>
            <person name="Ramaprasad A."/>
            <person name="Mourier T."/>
            <person name="Naeem R."/>
            <person name="Malas T.B."/>
            <person name="Moussa E."/>
            <person name="Panigrahi A."/>
            <person name="Vermont S.J."/>
            <person name="Otto T.D."/>
            <person name="Wastling J."/>
            <person name="Pain A."/>
        </authorList>
    </citation>
    <scope>NUCLEOTIDE SEQUENCE</scope>
    <source>
        <strain evidence="3">VEG</strain>
    </source>
</reference>
<organism evidence="3">
    <name type="scientific">Toxoplasma gondii (strain ATCC 50861 / VEG)</name>
    <dbReference type="NCBI Taxonomy" id="432359"/>
    <lineage>
        <taxon>Eukaryota</taxon>
        <taxon>Sar</taxon>
        <taxon>Alveolata</taxon>
        <taxon>Apicomplexa</taxon>
        <taxon>Conoidasida</taxon>
        <taxon>Coccidia</taxon>
        <taxon>Eucoccidiorida</taxon>
        <taxon>Eimeriorina</taxon>
        <taxon>Sarcocystidae</taxon>
        <taxon>Toxoplasma</taxon>
    </lineage>
</organism>
<dbReference type="PANTHER" id="PTHR12210">
    <property type="entry name" value="DULLARD PROTEIN PHOSPHATASE"/>
    <property type="match status" value="1"/>
</dbReference>
<feature type="compositionally biased region" description="Low complexity" evidence="1">
    <location>
        <begin position="188"/>
        <end position="205"/>
    </location>
</feature>
<evidence type="ECO:0000259" key="2">
    <source>
        <dbReference type="PROSITE" id="PS50969"/>
    </source>
</evidence>
<dbReference type="InterPro" id="IPR050365">
    <property type="entry name" value="TIM50"/>
</dbReference>
<dbReference type="InterPro" id="IPR036412">
    <property type="entry name" value="HAD-like_sf"/>
</dbReference>
<evidence type="ECO:0000256" key="1">
    <source>
        <dbReference type="SAM" id="MobiDB-lite"/>
    </source>
</evidence>
<dbReference type="Gene3D" id="3.40.50.1000">
    <property type="entry name" value="HAD superfamily/HAD-like"/>
    <property type="match status" value="1"/>
</dbReference>
<dbReference type="AlphaFoldDB" id="A0A0F7V9D4"/>
<feature type="domain" description="FCP1 homology" evidence="2">
    <location>
        <begin position="439"/>
        <end position="597"/>
    </location>
</feature>
<dbReference type="PROSITE" id="PS50969">
    <property type="entry name" value="FCP1"/>
    <property type="match status" value="1"/>
</dbReference>
<proteinExistence type="predicted"/>
<dbReference type="NCBIfam" id="TIGR02251">
    <property type="entry name" value="HIF-SF_euk"/>
    <property type="match status" value="1"/>
</dbReference>
<dbReference type="SMART" id="SM00577">
    <property type="entry name" value="CPDc"/>
    <property type="match status" value="1"/>
</dbReference>
<evidence type="ECO:0000313" key="3">
    <source>
        <dbReference type="EMBL" id="CEL77363.1"/>
    </source>
</evidence>